<dbReference type="Pfam" id="PF00780">
    <property type="entry name" value="CNH"/>
    <property type="match status" value="1"/>
</dbReference>
<dbReference type="GO" id="GO:0005085">
    <property type="term" value="F:guanyl-nucleotide exchange factor activity"/>
    <property type="evidence" value="ECO:0007669"/>
    <property type="project" value="UniProtKB-KW"/>
</dbReference>
<accession>A0A0D0BGQ8</accession>
<feature type="region of interest" description="Disordered" evidence="2">
    <location>
        <begin position="404"/>
        <end position="450"/>
    </location>
</feature>
<dbReference type="PROSITE" id="PS50219">
    <property type="entry name" value="CNH"/>
    <property type="match status" value="1"/>
</dbReference>
<evidence type="ECO:0000313" key="4">
    <source>
        <dbReference type="EMBL" id="KIK53901.1"/>
    </source>
</evidence>
<dbReference type="PANTHER" id="PTHR46572">
    <property type="entry name" value="RHO1 GDP-GTP EXCHANGE PROTEIN 1-RELATED"/>
    <property type="match status" value="1"/>
</dbReference>
<keyword evidence="1" id="KW-0344">Guanine-nucleotide releasing factor</keyword>
<protein>
    <recommendedName>
        <fullName evidence="3">CNH domain-containing protein</fullName>
    </recommendedName>
</protein>
<dbReference type="InterPro" id="IPR001180">
    <property type="entry name" value="CNH_dom"/>
</dbReference>
<dbReference type="Proteomes" id="UP000053593">
    <property type="component" value="Unassembled WGS sequence"/>
</dbReference>
<evidence type="ECO:0000259" key="3">
    <source>
        <dbReference type="PROSITE" id="PS50219"/>
    </source>
</evidence>
<gene>
    <name evidence="4" type="ORF">GYMLUDRAFT_232486</name>
</gene>
<dbReference type="OrthoDB" id="2272012at2759"/>
<name>A0A0D0BGQ8_9AGAR</name>
<organism evidence="4 5">
    <name type="scientific">Collybiopsis luxurians FD-317 M1</name>
    <dbReference type="NCBI Taxonomy" id="944289"/>
    <lineage>
        <taxon>Eukaryota</taxon>
        <taxon>Fungi</taxon>
        <taxon>Dikarya</taxon>
        <taxon>Basidiomycota</taxon>
        <taxon>Agaricomycotina</taxon>
        <taxon>Agaricomycetes</taxon>
        <taxon>Agaricomycetidae</taxon>
        <taxon>Agaricales</taxon>
        <taxon>Marasmiineae</taxon>
        <taxon>Omphalotaceae</taxon>
        <taxon>Collybiopsis</taxon>
        <taxon>Collybiopsis luxurians</taxon>
    </lineage>
</organism>
<feature type="region of interest" description="Disordered" evidence="2">
    <location>
        <begin position="1"/>
        <end position="22"/>
    </location>
</feature>
<dbReference type="HOGENOM" id="CLU_040822_0_0_1"/>
<keyword evidence="5" id="KW-1185">Reference proteome</keyword>
<proteinExistence type="predicted"/>
<evidence type="ECO:0000256" key="1">
    <source>
        <dbReference type="ARBA" id="ARBA00022658"/>
    </source>
</evidence>
<dbReference type="PANTHER" id="PTHR46572:SF1">
    <property type="entry name" value="RHO1 GUANINE NUCLEOTIDE EXCHANGE FACTOR TUS1"/>
    <property type="match status" value="1"/>
</dbReference>
<dbReference type="InterPro" id="IPR052233">
    <property type="entry name" value="Rho-type_GEFs"/>
</dbReference>
<evidence type="ECO:0000313" key="5">
    <source>
        <dbReference type="Proteomes" id="UP000053593"/>
    </source>
</evidence>
<feature type="compositionally biased region" description="Polar residues" evidence="2">
    <location>
        <begin position="417"/>
        <end position="427"/>
    </location>
</feature>
<feature type="domain" description="CNH" evidence="3">
    <location>
        <begin position="35"/>
        <end position="343"/>
    </location>
</feature>
<evidence type="ECO:0000256" key="2">
    <source>
        <dbReference type="SAM" id="MobiDB-lite"/>
    </source>
</evidence>
<dbReference type="EMBL" id="KN834822">
    <property type="protein sequence ID" value="KIK53901.1"/>
    <property type="molecule type" value="Genomic_DNA"/>
</dbReference>
<reference evidence="4 5" key="1">
    <citation type="submission" date="2014-04" db="EMBL/GenBank/DDBJ databases">
        <title>Evolutionary Origins and Diversification of the Mycorrhizal Mutualists.</title>
        <authorList>
            <consortium name="DOE Joint Genome Institute"/>
            <consortium name="Mycorrhizal Genomics Consortium"/>
            <person name="Kohler A."/>
            <person name="Kuo A."/>
            <person name="Nagy L.G."/>
            <person name="Floudas D."/>
            <person name="Copeland A."/>
            <person name="Barry K.W."/>
            <person name="Cichocki N."/>
            <person name="Veneault-Fourrey C."/>
            <person name="LaButti K."/>
            <person name="Lindquist E.A."/>
            <person name="Lipzen A."/>
            <person name="Lundell T."/>
            <person name="Morin E."/>
            <person name="Murat C."/>
            <person name="Riley R."/>
            <person name="Ohm R."/>
            <person name="Sun H."/>
            <person name="Tunlid A."/>
            <person name="Henrissat B."/>
            <person name="Grigoriev I.V."/>
            <person name="Hibbett D.S."/>
            <person name="Martin F."/>
        </authorList>
    </citation>
    <scope>NUCLEOTIDE SEQUENCE [LARGE SCALE GENOMIC DNA]</scope>
    <source>
        <strain evidence="4 5">FD-317 M1</strain>
    </source>
</reference>
<dbReference type="AlphaFoldDB" id="A0A0D0BGQ8"/>
<sequence length="450" mass="49170">MEVLSGDTFSTPAEVDGSGRGGVWGSDLSHDGVFTGKITCSVPFNSADGRGMVAVGCAEGIWIGFRQDPKSMRRVIRLKMVQQCAMLEDYGIFLVMADKQLFAYRSETLVSSSPLTANISQVPEKLNGNKDVHFFTVGTLLGRTLVIYMKKRGLDSIFRVLEPVREKINESTKAPSKFGSRFFPRSPKSEWFRIYRDFFLPSESYDLIFLKAKIAILCSKGFEIMDLNDFKSVTFPRRDDPRLSNLAKRCEECRPIGMFKSAEDEFLLCYDEFGVYVDPNGDPKCAPGTIDWEGNAERVAVHAPYVLLFNSRFIEVRHLETGRLVQIIPGNDIRCTWDGRGTSSIIAGSSSSHTLTLSVPGEPAYQAAQVHAVMNAPDTVGGPRSRATVHQVFELLPTVPLYLPDSSTAPDSGGTGCENSTSGSSAGDSAVESWPDSGYGSVPGSDSKAG</sequence>
<dbReference type="SMART" id="SM00036">
    <property type="entry name" value="CNH"/>
    <property type="match status" value="1"/>
</dbReference>